<dbReference type="OMA" id="QVATWEK"/>
<feature type="compositionally biased region" description="Basic and acidic residues" evidence="1">
    <location>
        <begin position="60"/>
        <end position="76"/>
    </location>
</feature>
<sequence length="170" mass="19798">MQATVVLQDRYIDWAQGHLQEAEEAKKNKKSTRLMGDGLAKLLDGNEFFDRVTEWETQREKVTNDKAKKKSSREMHSIALQRWKHLKEQRKGRNKEKREKHEETVKAWEHDRDLAKAKKDAFSLNEGTEIDEQGSDGQDEEFRRDTDDDEAEVVDEDEEMGESGSVMGDD</sequence>
<gene>
    <name evidence="2" type="ORF">ARMOST_17749</name>
</gene>
<dbReference type="Proteomes" id="UP000219338">
    <property type="component" value="Unassembled WGS sequence"/>
</dbReference>
<evidence type="ECO:0000313" key="2">
    <source>
        <dbReference type="EMBL" id="SJL14293.1"/>
    </source>
</evidence>
<protein>
    <submittedName>
        <fullName evidence="2">Uncharacterized protein</fullName>
    </submittedName>
</protein>
<dbReference type="STRING" id="47428.A0A284RZU9"/>
<dbReference type="OrthoDB" id="2917041at2759"/>
<feature type="region of interest" description="Disordered" evidence="1">
    <location>
        <begin position="60"/>
        <end position="170"/>
    </location>
</feature>
<reference evidence="3" key="1">
    <citation type="journal article" date="2017" name="Nat. Ecol. Evol.">
        <title>Genome expansion and lineage-specific genetic innovations in the forest pathogenic fungi Armillaria.</title>
        <authorList>
            <person name="Sipos G."/>
            <person name="Prasanna A.N."/>
            <person name="Walter M.C."/>
            <person name="O'Connor E."/>
            <person name="Balint B."/>
            <person name="Krizsan K."/>
            <person name="Kiss B."/>
            <person name="Hess J."/>
            <person name="Varga T."/>
            <person name="Slot J."/>
            <person name="Riley R."/>
            <person name="Boka B."/>
            <person name="Rigling D."/>
            <person name="Barry K."/>
            <person name="Lee J."/>
            <person name="Mihaltcheva S."/>
            <person name="LaButti K."/>
            <person name="Lipzen A."/>
            <person name="Waldron R."/>
            <person name="Moloney N.M."/>
            <person name="Sperisen C."/>
            <person name="Kredics L."/>
            <person name="Vagvoelgyi C."/>
            <person name="Patrignani A."/>
            <person name="Fitzpatrick D."/>
            <person name="Nagy I."/>
            <person name="Doyle S."/>
            <person name="Anderson J.B."/>
            <person name="Grigoriev I.V."/>
            <person name="Gueldener U."/>
            <person name="Muensterkoetter M."/>
            <person name="Nagy L.G."/>
        </authorList>
    </citation>
    <scope>NUCLEOTIDE SEQUENCE [LARGE SCALE GENOMIC DNA]</scope>
    <source>
        <strain evidence="3">C18/9</strain>
    </source>
</reference>
<feature type="compositionally biased region" description="Acidic residues" evidence="1">
    <location>
        <begin position="128"/>
        <end position="139"/>
    </location>
</feature>
<organism evidence="2 3">
    <name type="scientific">Armillaria ostoyae</name>
    <name type="common">Armillaria root rot fungus</name>
    <dbReference type="NCBI Taxonomy" id="47428"/>
    <lineage>
        <taxon>Eukaryota</taxon>
        <taxon>Fungi</taxon>
        <taxon>Dikarya</taxon>
        <taxon>Basidiomycota</taxon>
        <taxon>Agaricomycotina</taxon>
        <taxon>Agaricomycetes</taxon>
        <taxon>Agaricomycetidae</taxon>
        <taxon>Agaricales</taxon>
        <taxon>Marasmiineae</taxon>
        <taxon>Physalacriaceae</taxon>
        <taxon>Armillaria</taxon>
    </lineage>
</organism>
<feature type="compositionally biased region" description="Basic and acidic residues" evidence="1">
    <location>
        <begin position="96"/>
        <end position="121"/>
    </location>
</feature>
<dbReference type="EMBL" id="FUEG01000023">
    <property type="protein sequence ID" value="SJL14293.1"/>
    <property type="molecule type" value="Genomic_DNA"/>
</dbReference>
<feature type="compositionally biased region" description="Basic residues" evidence="1">
    <location>
        <begin position="82"/>
        <end position="95"/>
    </location>
</feature>
<proteinExistence type="predicted"/>
<keyword evidence="3" id="KW-1185">Reference proteome</keyword>
<evidence type="ECO:0000256" key="1">
    <source>
        <dbReference type="SAM" id="MobiDB-lite"/>
    </source>
</evidence>
<feature type="compositionally biased region" description="Acidic residues" evidence="1">
    <location>
        <begin position="147"/>
        <end position="161"/>
    </location>
</feature>
<dbReference type="AlphaFoldDB" id="A0A284RZU9"/>
<name>A0A284RZU9_ARMOS</name>
<accession>A0A284RZU9</accession>
<evidence type="ECO:0000313" key="3">
    <source>
        <dbReference type="Proteomes" id="UP000219338"/>
    </source>
</evidence>